<dbReference type="EMBL" id="JAPNTZ010000018">
    <property type="protein sequence ID" value="MCY1144043.1"/>
    <property type="molecule type" value="Genomic_DNA"/>
</dbReference>
<proteinExistence type="predicted"/>
<comment type="caution">
    <text evidence="2">The sequence shown here is derived from an EMBL/GenBank/DDBJ whole genome shotgun (WGS) entry which is preliminary data.</text>
</comment>
<evidence type="ECO:0000313" key="2">
    <source>
        <dbReference type="EMBL" id="MCY1144043.1"/>
    </source>
</evidence>
<evidence type="ECO:0000313" key="3">
    <source>
        <dbReference type="Proteomes" id="UP001151002"/>
    </source>
</evidence>
<keyword evidence="3" id="KW-1185">Reference proteome</keyword>
<dbReference type="RefSeq" id="WP_267568601.1">
    <property type="nucleotide sequence ID" value="NZ_JAPNTZ010000018.1"/>
</dbReference>
<name>A0ABT4BEP4_9ACTN</name>
<protein>
    <submittedName>
        <fullName evidence="2">Uncharacterized protein</fullName>
    </submittedName>
</protein>
<evidence type="ECO:0000256" key="1">
    <source>
        <dbReference type="SAM" id="MobiDB-lite"/>
    </source>
</evidence>
<feature type="region of interest" description="Disordered" evidence="1">
    <location>
        <begin position="65"/>
        <end position="93"/>
    </location>
</feature>
<organism evidence="2 3">
    <name type="scientific">Paractinoplanes pyxinae</name>
    <dbReference type="NCBI Taxonomy" id="2997416"/>
    <lineage>
        <taxon>Bacteria</taxon>
        <taxon>Bacillati</taxon>
        <taxon>Actinomycetota</taxon>
        <taxon>Actinomycetes</taxon>
        <taxon>Micromonosporales</taxon>
        <taxon>Micromonosporaceae</taxon>
        <taxon>Paractinoplanes</taxon>
    </lineage>
</organism>
<feature type="compositionally biased region" description="Low complexity" evidence="1">
    <location>
        <begin position="70"/>
        <end position="81"/>
    </location>
</feature>
<dbReference type="Proteomes" id="UP001151002">
    <property type="component" value="Unassembled WGS sequence"/>
</dbReference>
<sequence length="147" mass="15591">MTPLEPSDVLTTDRVNDHVGSEVTAPGAAHRIVHRGTDGMPAARIRQIGRPGAIRRTLPRRHLTAAAVCPRSSSAAATRRLAPPPGLVCHRAGRERPDLLATSLRSRWPHLQLSATAGLATMPPARRRTEALPGAEYHASATGRGGS</sequence>
<gene>
    <name evidence="2" type="ORF">OWR29_39120</name>
</gene>
<reference evidence="2" key="1">
    <citation type="submission" date="2022-11" db="EMBL/GenBank/DDBJ databases">
        <authorList>
            <person name="Somphong A."/>
            <person name="Phongsopitanun W."/>
        </authorList>
    </citation>
    <scope>NUCLEOTIDE SEQUENCE</scope>
    <source>
        <strain evidence="2">Pm04-4</strain>
    </source>
</reference>
<accession>A0ABT4BEP4</accession>